<gene>
    <name evidence="1" type="ORF">PXEA_LOCUS30229</name>
</gene>
<proteinExistence type="predicted"/>
<accession>A0A3S5CTZ1</accession>
<comment type="caution">
    <text evidence="1">The sequence shown here is derived from an EMBL/GenBank/DDBJ whole genome shotgun (WGS) entry which is preliminary data.</text>
</comment>
<protein>
    <submittedName>
        <fullName evidence="1">Uncharacterized protein</fullName>
    </submittedName>
</protein>
<keyword evidence="2" id="KW-1185">Reference proteome</keyword>
<dbReference type="AlphaFoldDB" id="A0A3S5CTZ1"/>
<name>A0A3S5CTZ1_9PLAT</name>
<dbReference type="EMBL" id="CAAALY010253197">
    <property type="protein sequence ID" value="VEL36789.1"/>
    <property type="molecule type" value="Genomic_DNA"/>
</dbReference>
<reference evidence="1" key="1">
    <citation type="submission" date="2018-11" db="EMBL/GenBank/DDBJ databases">
        <authorList>
            <consortium name="Pathogen Informatics"/>
        </authorList>
    </citation>
    <scope>NUCLEOTIDE SEQUENCE</scope>
</reference>
<sequence>MTSLVSLTTSYLAAEIGKLIDDADYDAEETFENVPSLLSSNYYGRRFRTRCVLLSLPVSKTKLR</sequence>
<dbReference type="Proteomes" id="UP000784294">
    <property type="component" value="Unassembled WGS sequence"/>
</dbReference>
<organism evidence="1 2">
    <name type="scientific">Protopolystoma xenopodis</name>
    <dbReference type="NCBI Taxonomy" id="117903"/>
    <lineage>
        <taxon>Eukaryota</taxon>
        <taxon>Metazoa</taxon>
        <taxon>Spiralia</taxon>
        <taxon>Lophotrochozoa</taxon>
        <taxon>Platyhelminthes</taxon>
        <taxon>Monogenea</taxon>
        <taxon>Polyopisthocotylea</taxon>
        <taxon>Polystomatidea</taxon>
        <taxon>Polystomatidae</taxon>
        <taxon>Protopolystoma</taxon>
    </lineage>
</organism>
<evidence type="ECO:0000313" key="2">
    <source>
        <dbReference type="Proteomes" id="UP000784294"/>
    </source>
</evidence>
<evidence type="ECO:0000313" key="1">
    <source>
        <dbReference type="EMBL" id="VEL36789.1"/>
    </source>
</evidence>